<evidence type="ECO:0000256" key="1">
    <source>
        <dbReference type="ARBA" id="ARBA00022527"/>
    </source>
</evidence>
<dbReference type="Gene3D" id="3.30.430.20">
    <property type="entry name" value="Gnk2 domain, C-X8-C-X2-C motif"/>
    <property type="match status" value="2"/>
</dbReference>
<sequence length="416" mass="46875">MAALSFLWSLIISIVVVVEFDMISFSKSEPLSELVTRLCREDKVGDEATYLKNYDRILDTMDRQMAMEGYGTGQMGKPPERLYVFSQCMGDLNGGECMECYNGIKQLMSSCFPASGGRVFYNGCFIRAENYNFFNHTVEPDDIKRCSDGMDPRQEFVETGRKEIEELVKVTTENGGFGTVNKKTSDVSFYGMAMCWKTLSAKMCKACLENAANTSSACLPSTEGRVLNSGCSFRYADYDFGNKPSVRRTRELVLTITTYVLVALAISLFVVMVSIYVGKAVYNRRSKSKSKAKGARMEYLPPSKKGMNFLEFNYSTLQKATEHFNDAHKLGQGGFGEVFKGTLHDGREIAIKRLFASGKNQTEEIYNEIDIISSAQHKNLVRFLGCCFTDTNSFLVYEFLVNKSLDRIIFGKPYIW</sequence>
<evidence type="ECO:0000256" key="5">
    <source>
        <dbReference type="ARBA" id="ARBA00022741"/>
    </source>
</evidence>
<keyword evidence="10" id="KW-1133">Transmembrane helix</keyword>
<evidence type="ECO:0000259" key="12">
    <source>
        <dbReference type="PROSITE" id="PS50011"/>
    </source>
</evidence>
<keyword evidence="5 9" id="KW-0547">Nucleotide-binding</keyword>
<evidence type="ECO:0000256" key="7">
    <source>
        <dbReference type="ARBA" id="ARBA00022840"/>
    </source>
</evidence>
<dbReference type="Proteomes" id="UP000237000">
    <property type="component" value="Unassembled WGS sequence"/>
</dbReference>
<keyword evidence="10" id="KW-0472">Membrane</keyword>
<gene>
    <name evidence="14" type="ORF">TorRG33x02_199860</name>
</gene>
<protein>
    <submittedName>
        <fullName evidence="14">Tyrosine-protein kinase</fullName>
    </submittedName>
</protein>
<keyword evidence="15" id="KW-1185">Reference proteome</keyword>
<dbReference type="FunFam" id="3.30.200.20:FF:000952">
    <property type="entry name" value="Putative DUF26-domain protein kinase"/>
    <property type="match status" value="1"/>
</dbReference>
<feature type="domain" description="Protein kinase" evidence="12">
    <location>
        <begin position="324"/>
        <end position="416"/>
    </location>
</feature>
<feature type="domain" description="Gnk2-homologous" evidence="13">
    <location>
        <begin position="32"/>
        <end position="133"/>
    </location>
</feature>
<dbReference type="AlphaFoldDB" id="A0A2P5EFE1"/>
<comment type="caution">
    <text evidence="14">The sequence shown here is derived from an EMBL/GenBank/DDBJ whole genome shotgun (WGS) entry which is preliminary data.</text>
</comment>
<keyword evidence="2" id="KW-0808">Transferase</keyword>
<evidence type="ECO:0000256" key="9">
    <source>
        <dbReference type="PROSITE-ProRule" id="PRU10141"/>
    </source>
</evidence>
<keyword evidence="4" id="KW-0677">Repeat</keyword>
<dbReference type="Pfam" id="PF00069">
    <property type="entry name" value="Pkinase"/>
    <property type="match status" value="1"/>
</dbReference>
<organism evidence="14 15">
    <name type="scientific">Trema orientale</name>
    <name type="common">Charcoal tree</name>
    <name type="synonym">Celtis orientalis</name>
    <dbReference type="NCBI Taxonomy" id="63057"/>
    <lineage>
        <taxon>Eukaryota</taxon>
        <taxon>Viridiplantae</taxon>
        <taxon>Streptophyta</taxon>
        <taxon>Embryophyta</taxon>
        <taxon>Tracheophyta</taxon>
        <taxon>Spermatophyta</taxon>
        <taxon>Magnoliopsida</taxon>
        <taxon>eudicotyledons</taxon>
        <taxon>Gunneridae</taxon>
        <taxon>Pentapetalae</taxon>
        <taxon>rosids</taxon>
        <taxon>fabids</taxon>
        <taxon>Rosales</taxon>
        <taxon>Cannabaceae</taxon>
        <taxon>Trema</taxon>
    </lineage>
</organism>
<keyword evidence="7 9" id="KW-0067">ATP-binding</keyword>
<name>A0A2P5EFE1_TREOI</name>
<dbReference type="OrthoDB" id="1908121at2759"/>
<evidence type="ECO:0000313" key="15">
    <source>
        <dbReference type="Proteomes" id="UP000237000"/>
    </source>
</evidence>
<dbReference type="InterPro" id="IPR002902">
    <property type="entry name" value="GNK2"/>
</dbReference>
<feature type="transmembrane region" description="Helical" evidence="10">
    <location>
        <begin position="252"/>
        <end position="277"/>
    </location>
</feature>
<dbReference type="InParanoid" id="A0A2P5EFE1"/>
<dbReference type="PROSITE" id="PS51473">
    <property type="entry name" value="GNK2"/>
    <property type="match status" value="2"/>
</dbReference>
<accession>A0A2P5EFE1</accession>
<dbReference type="InterPro" id="IPR052059">
    <property type="entry name" value="CR_Ser/Thr_kinase"/>
</dbReference>
<feature type="domain" description="Gnk2-homologous" evidence="13">
    <location>
        <begin position="138"/>
        <end position="240"/>
    </location>
</feature>
<dbReference type="Pfam" id="PF01657">
    <property type="entry name" value="Stress-antifung"/>
    <property type="match status" value="2"/>
</dbReference>
<dbReference type="InterPro" id="IPR017441">
    <property type="entry name" value="Protein_kinase_ATP_BS"/>
</dbReference>
<keyword evidence="6 14" id="KW-0418">Kinase</keyword>
<evidence type="ECO:0000256" key="6">
    <source>
        <dbReference type="ARBA" id="ARBA00022777"/>
    </source>
</evidence>
<dbReference type="InterPro" id="IPR000719">
    <property type="entry name" value="Prot_kinase_dom"/>
</dbReference>
<dbReference type="PROSITE" id="PS50011">
    <property type="entry name" value="PROTEIN_KINASE_DOM"/>
    <property type="match status" value="1"/>
</dbReference>
<dbReference type="GO" id="GO:0005524">
    <property type="term" value="F:ATP binding"/>
    <property type="evidence" value="ECO:0007669"/>
    <property type="project" value="UniProtKB-UniRule"/>
</dbReference>
<dbReference type="GO" id="GO:0004674">
    <property type="term" value="F:protein serine/threonine kinase activity"/>
    <property type="evidence" value="ECO:0007669"/>
    <property type="project" value="UniProtKB-KW"/>
</dbReference>
<keyword evidence="8" id="KW-0675">Receptor</keyword>
<evidence type="ECO:0000313" key="14">
    <source>
        <dbReference type="EMBL" id="PON84232.1"/>
    </source>
</evidence>
<dbReference type="SUPFAM" id="SSF56112">
    <property type="entry name" value="Protein kinase-like (PK-like)"/>
    <property type="match status" value="1"/>
</dbReference>
<evidence type="ECO:0000256" key="11">
    <source>
        <dbReference type="SAM" id="SignalP"/>
    </source>
</evidence>
<evidence type="ECO:0000256" key="10">
    <source>
        <dbReference type="SAM" id="Phobius"/>
    </source>
</evidence>
<feature type="signal peptide" evidence="11">
    <location>
        <begin position="1"/>
        <end position="20"/>
    </location>
</feature>
<keyword evidence="10" id="KW-0812">Transmembrane</keyword>
<dbReference type="PROSITE" id="PS00107">
    <property type="entry name" value="PROTEIN_KINASE_ATP"/>
    <property type="match status" value="1"/>
</dbReference>
<evidence type="ECO:0000256" key="2">
    <source>
        <dbReference type="ARBA" id="ARBA00022679"/>
    </source>
</evidence>
<evidence type="ECO:0000256" key="8">
    <source>
        <dbReference type="ARBA" id="ARBA00023170"/>
    </source>
</evidence>
<dbReference type="InterPro" id="IPR011009">
    <property type="entry name" value="Kinase-like_dom_sf"/>
</dbReference>
<dbReference type="InterPro" id="IPR038408">
    <property type="entry name" value="GNK2_sf"/>
</dbReference>
<keyword evidence="3 11" id="KW-0732">Signal</keyword>
<proteinExistence type="predicted"/>
<keyword evidence="1" id="KW-0723">Serine/threonine-protein kinase</keyword>
<evidence type="ECO:0000256" key="3">
    <source>
        <dbReference type="ARBA" id="ARBA00022729"/>
    </source>
</evidence>
<feature type="binding site" evidence="9">
    <location>
        <position position="352"/>
    </location>
    <ligand>
        <name>ATP</name>
        <dbReference type="ChEBI" id="CHEBI:30616"/>
    </ligand>
</feature>
<reference evidence="15" key="1">
    <citation type="submission" date="2016-06" db="EMBL/GenBank/DDBJ databases">
        <title>Parallel loss of symbiosis genes in relatives of nitrogen-fixing non-legume Parasponia.</title>
        <authorList>
            <person name="Van Velzen R."/>
            <person name="Holmer R."/>
            <person name="Bu F."/>
            <person name="Rutten L."/>
            <person name="Van Zeijl A."/>
            <person name="Liu W."/>
            <person name="Santuari L."/>
            <person name="Cao Q."/>
            <person name="Sharma T."/>
            <person name="Shen D."/>
            <person name="Roswanjaya Y."/>
            <person name="Wardhani T."/>
            <person name="Kalhor M.S."/>
            <person name="Jansen J."/>
            <person name="Van den Hoogen J."/>
            <person name="Gungor B."/>
            <person name="Hartog M."/>
            <person name="Hontelez J."/>
            <person name="Verver J."/>
            <person name="Yang W.-C."/>
            <person name="Schijlen E."/>
            <person name="Repin R."/>
            <person name="Schilthuizen M."/>
            <person name="Schranz E."/>
            <person name="Heidstra R."/>
            <person name="Miyata K."/>
            <person name="Fedorova E."/>
            <person name="Kohlen W."/>
            <person name="Bisseling T."/>
            <person name="Smit S."/>
            <person name="Geurts R."/>
        </authorList>
    </citation>
    <scope>NUCLEOTIDE SEQUENCE [LARGE SCALE GENOMIC DNA]</scope>
    <source>
        <strain evidence="15">cv. RG33-2</strain>
    </source>
</reference>
<dbReference type="PANTHER" id="PTHR47973">
    <property type="entry name" value="CYSTEINE-RICH RECEPTOR-LIKE PROTEIN KINASE 3"/>
    <property type="match status" value="1"/>
</dbReference>
<evidence type="ECO:0000259" key="13">
    <source>
        <dbReference type="PROSITE" id="PS51473"/>
    </source>
</evidence>
<evidence type="ECO:0000256" key="4">
    <source>
        <dbReference type="ARBA" id="ARBA00022737"/>
    </source>
</evidence>
<dbReference type="EMBL" id="JXTC01000166">
    <property type="protein sequence ID" value="PON84232.1"/>
    <property type="molecule type" value="Genomic_DNA"/>
</dbReference>
<feature type="chain" id="PRO_5015201676" evidence="11">
    <location>
        <begin position="21"/>
        <end position="416"/>
    </location>
</feature>
<dbReference type="Gene3D" id="3.30.200.20">
    <property type="entry name" value="Phosphorylase Kinase, domain 1"/>
    <property type="match status" value="1"/>
</dbReference>
<dbReference type="CDD" id="cd23509">
    <property type="entry name" value="Gnk2-like"/>
    <property type="match status" value="2"/>
</dbReference>